<dbReference type="RefSeq" id="WP_088878514.1">
    <property type="nucleotide sequence ID" value="NZ_CP018309.1"/>
</dbReference>
<proteinExistence type="predicted"/>
<dbReference type="KEGG" id="vsh:BSZ05_22740"/>
<evidence type="ECO:0000313" key="2">
    <source>
        <dbReference type="Proteomes" id="UP000197092"/>
    </source>
</evidence>
<organism evidence="1 2">
    <name type="scientific">Vibrio mediterranei</name>
    <dbReference type="NCBI Taxonomy" id="689"/>
    <lineage>
        <taxon>Bacteria</taxon>
        <taxon>Pseudomonadati</taxon>
        <taxon>Pseudomonadota</taxon>
        <taxon>Gammaproteobacteria</taxon>
        <taxon>Vibrionales</taxon>
        <taxon>Vibrionaceae</taxon>
        <taxon>Vibrio</taxon>
    </lineage>
</organism>
<dbReference type="EMBL" id="CP018309">
    <property type="protein sequence ID" value="ASI92605.1"/>
    <property type="molecule type" value="Genomic_DNA"/>
</dbReference>
<reference evidence="2" key="1">
    <citation type="submission" date="2016-12" db="EMBL/GenBank/DDBJ databases">
        <title>Comparative genomic analysis reveals the diversity, evolution, and environmental adaptation strategies of the genus Vibrio.</title>
        <authorList>
            <person name="Lin H."/>
            <person name="Wang X."/>
            <person name="Zhang X.-H."/>
        </authorList>
    </citation>
    <scope>NUCLEOTIDE SEQUENCE [LARGE SCALE GENOMIC DNA]</scope>
    <source>
        <strain evidence="2">QT6D1</strain>
    </source>
</reference>
<name>A0AAN1FL23_9VIBR</name>
<gene>
    <name evidence="1" type="ORF">BSZ05_22740</name>
</gene>
<protein>
    <submittedName>
        <fullName evidence="1">Uncharacterized protein</fullName>
    </submittedName>
</protein>
<dbReference type="Proteomes" id="UP000197092">
    <property type="component" value="Chromosome 2"/>
</dbReference>
<evidence type="ECO:0000313" key="1">
    <source>
        <dbReference type="EMBL" id="ASI92605.1"/>
    </source>
</evidence>
<dbReference type="AlphaFoldDB" id="A0AAN1FL23"/>
<sequence length="161" mass="19076">MNLKKLEELDVGYIELEPSIERSVRCTWALNMYLQHVLRSNLSDSLVEKINQINESLGVEVHCIDLNDYKHDFITSTTLNKLIEENEYPKFLWFYSAEALKDSYFAGWLRSKLTVRAFANLRVVFVIESRQVYREVFCDRRARLYQSTIPIQTKMVQKEDI</sequence>
<accession>A0AAN1FL23</accession>